<dbReference type="EMBL" id="POTW01000051">
    <property type="protein sequence ID" value="PZF81780.1"/>
    <property type="molecule type" value="Genomic_DNA"/>
</dbReference>
<evidence type="ECO:0000313" key="1">
    <source>
        <dbReference type="EMBL" id="PZF81780.1"/>
    </source>
</evidence>
<evidence type="ECO:0000313" key="2">
    <source>
        <dbReference type="Proteomes" id="UP000248764"/>
    </source>
</evidence>
<proteinExistence type="predicted"/>
<keyword evidence="2" id="KW-1185">Reference proteome</keyword>
<feature type="non-terminal residue" evidence="1">
    <location>
        <position position="1"/>
    </location>
</feature>
<organism evidence="1 2">
    <name type="scientific">Jiangella anatolica</name>
    <dbReference type="NCBI Taxonomy" id="2670374"/>
    <lineage>
        <taxon>Bacteria</taxon>
        <taxon>Bacillati</taxon>
        <taxon>Actinomycetota</taxon>
        <taxon>Actinomycetes</taxon>
        <taxon>Jiangellales</taxon>
        <taxon>Jiangellaceae</taxon>
        <taxon>Jiangella</taxon>
    </lineage>
</organism>
<accession>A0A2W2B9G4</accession>
<dbReference type="RefSeq" id="WP_158564209.1">
    <property type="nucleotide sequence ID" value="NZ_POTW01000051.1"/>
</dbReference>
<sequence length="248" mass="27172">PPAPPPTVETSADDAAAVHRDLPDRDAHRRAINQIVARFPPKLQELAKKLLFGPTAHAVQRHGHHLRRKHQIARAQWRLDPAGVDGWQLEPDGSVRSLRSDNKPHQVRATAGQYTSPEAFAKPLIALLQAAGRTQDALDRYLDGKAKGKTRARIFLRPSDTGIVPGDVLAVRGPGTDTAPGEELWLSARDGSMAGLGSPPWVRDDDLVSGAQRPGSLIFFVRKPGQSWCLVTGYFLDDRANDLKYTEL</sequence>
<comment type="caution">
    <text evidence="1">The sequence shown here is derived from an EMBL/GenBank/DDBJ whole genome shotgun (WGS) entry which is preliminary data.</text>
</comment>
<dbReference type="Proteomes" id="UP000248764">
    <property type="component" value="Unassembled WGS sequence"/>
</dbReference>
<dbReference type="AlphaFoldDB" id="A0A2W2B9G4"/>
<name>A0A2W2B9G4_9ACTN</name>
<reference evidence="1 2" key="1">
    <citation type="submission" date="2018-01" db="EMBL/GenBank/DDBJ databases">
        <title>Draft genome sequence of Jiangella sp. GTF31.</title>
        <authorList>
            <person name="Sahin N."/>
            <person name="Ay H."/>
            <person name="Saygin H."/>
        </authorList>
    </citation>
    <scope>NUCLEOTIDE SEQUENCE [LARGE SCALE GENOMIC DNA]</scope>
    <source>
        <strain evidence="1 2">GTF31</strain>
    </source>
</reference>
<gene>
    <name evidence="1" type="ORF">C1I92_19775</name>
</gene>
<protein>
    <submittedName>
        <fullName evidence="1">Uncharacterized protein</fullName>
    </submittedName>
</protein>